<reference evidence="8" key="1">
    <citation type="journal article" date="2020" name="Stud. Mycol.">
        <title>101 Dothideomycetes genomes: a test case for predicting lifestyles and emergence of pathogens.</title>
        <authorList>
            <person name="Haridas S."/>
            <person name="Albert R."/>
            <person name="Binder M."/>
            <person name="Bloem J."/>
            <person name="Labutti K."/>
            <person name="Salamov A."/>
            <person name="Andreopoulos B."/>
            <person name="Baker S."/>
            <person name="Barry K."/>
            <person name="Bills G."/>
            <person name="Bluhm B."/>
            <person name="Cannon C."/>
            <person name="Castanera R."/>
            <person name="Culley D."/>
            <person name="Daum C."/>
            <person name="Ezra D."/>
            <person name="Gonzalez J."/>
            <person name="Henrissat B."/>
            <person name="Kuo A."/>
            <person name="Liang C."/>
            <person name="Lipzen A."/>
            <person name="Lutzoni F."/>
            <person name="Magnuson J."/>
            <person name="Mondo S."/>
            <person name="Nolan M."/>
            <person name="Ohm R."/>
            <person name="Pangilinan J."/>
            <person name="Park H.-J."/>
            <person name="Ramirez L."/>
            <person name="Alfaro M."/>
            <person name="Sun H."/>
            <person name="Tritt A."/>
            <person name="Yoshinaga Y."/>
            <person name="Zwiers L.-H."/>
            <person name="Turgeon B."/>
            <person name="Goodwin S."/>
            <person name="Spatafora J."/>
            <person name="Crous P."/>
            <person name="Grigoriev I."/>
        </authorList>
    </citation>
    <scope>NUCLEOTIDE SEQUENCE</scope>
    <source>
        <strain evidence="8">CBS 101060</strain>
    </source>
</reference>
<dbReference type="Proteomes" id="UP000799429">
    <property type="component" value="Unassembled WGS sequence"/>
</dbReference>
<dbReference type="Pfam" id="PF20684">
    <property type="entry name" value="Fung_rhodopsin"/>
    <property type="match status" value="1"/>
</dbReference>
<comment type="subcellular location">
    <subcellularLocation>
        <location evidence="1">Membrane</location>
        <topology evidence="1">Multi-pass membrane protein</topology>
    </subcellularLocation>
</comment>
<sequence length="123" mass="13838">TELCYLFSTTLPKLSVLVFYLRIFFEDKVRRAIYLVMGIVSLAFIINLILVFTACIPLAYRWDKCIEGGRCFVKATTAYTATSLPNIITDIDVLLLPLPTLLKLQISMAKKIGLIVTFILSSL</sequence>
<keyword evidence="9" id="KW-1185">Reference proteome</keyword>
<evidence type="ECO:0000259" key="7">
    <source>
        <dbReference type="Pfam" id="PF20684"/>
    </source>
</evidence>
<dbReference type="PANTHER" id="PTHR33048:SF47">
    <property type="entry name" value="INTEGRAL MEMBRANE PROTEIN-RELATED"/>
    <property type="match status" value="1"/>
</dbReference>
<dbReference type="GO" id="GO:0016020">
    <property type="term" value="C:membrane"/>
    <property type="evidence" value="ECO:0007669"/>
    <property type="project" value="UniProtKB-SubCell"/>
</dbReference>
<name>A0A9P4VSJ4_9PEZI</name>
<keyword evidence="4 6" id="KW-0472">Membrane</keyword>
<keyword evidence="3 6" id="KW-1133">Transmembrane helix</keyword>
<comment type="similarity">
    <text evidence="5">Belongs to the SAT4 family.</text>
</comment>
<dbReference type="AlphaFoldDB" id="A0A9P4VSJ4"/>
<evidence type="ECO:0000256" key="2">
    <source>
        <dbReference type="ARBA" id="ARBA00022692"/>
    </source>
</evidence>
<feature type="non-terminal residue" evidence="8">
    <location>
        <position position="123"/>
    </location>
</feature>
<comment type="caution">
    <text evidence="8">The sequence shown here is derived from an EMBL/GenBank/DDBJ whole genome shotgun (WGS) entry which is preliminary data.</text>
</comment>
<evidence type="ECO:0000256" key="5">
    <source>
        <dbReference type="ARBA" id="ARBA00038359"/>
    </source>
</evidence>
<evidence type="ECO:0000313" key="9">
    <source>
        <dbReference type="Proteomes" id="UP000799429"/>
    </source>
</evidence>
<evidence type="ECO:0000256" key="3">
    <source>
        <dbReference type="ARBA" id="ARBA00022989"/>
    </source>
</evidence>
<feature type="non-terminal residue" evidence="8">
    <location>
        <position position="1"/>
    </location>
</feature>
<dbReference type="InterPro" id="IPR052337">
    <property type="entry name" value="SAT4-like"/>
</dbReference>
<evidence type="ECO:0000256" key="1">
    <source>
        <dbReference type="ARBA" id="ARBA00004141"/>
    </source>
</evidence>
<keyword evidence="2 6" id="KW-0812">Transmembrane</keyword>
<gene>
    <name evidence="8" type="ORF">M501DRAFT_901202</name>
</gene>
<dbReference type="InterPro" id="IPR049326">
    <property type="entry name" value="Rhodopsin_dom_fungi"/>
</dbReference>
<dbReference type="PANTHER" id="PTHR33048">
    <property type="entry name" value="PTH11-LIKE INTEGRAL MEMBRANE PROTEIN (AFU_ORTHOLOGUE AFUA_5G11245)"/>
    <property type="match status" value="1"/>
</dbReference>
<evidence type="ECO:0000256" key="4">
    <source>
        <dbReference type="ARBA" id="ARBA00023136"/>
    </source>
</evidence>
<accession>A0A9P4VSJ4</accession>
<feature type="transmembrane region" description="Helical" evidence="6">
    <location>
        <begin position="6"/>
        <end position="25"/>
    </location>
</feature>
<evidence type="ECO:0000313" key="8">
    <source>
        <dbReference type="EMBL" id="KAF2840510.1"/>
    </source>
</evidence>
<proteinExistence type="inferred from homology"/>
<organism evidence="8 9">
    <name type="scientific">Patellaria atrata CBS 101060</name>
    <dbReference type="NCBI Taxonomy" id="1346257"/>
    <lineage>
        <taxon>Eukaryota</taxon>
        <taxon>Fungi</taxon>
        <taxon>Dikarya</taxon>
        <taxon>Ascomycota</taxon>
        <taxon>Pezizomycotina</taxon>
        <taxon>Dothideomycetes</taxon>
        <taxon>Dothideomycetes incertae sedis</taxon>
        <taxon>Patellariales</taxon>
        <taxon>Patellariaceae</taxon>
        <taxon>Patellaria</taxon>
    </lineage>
</organism>
<feature type="transmembrane region" description="Helical" evidence="6">
    <location>
        <begin position="32"/>
        <end position="60"/>
    </location>
</feature>
<evidence type="ECO:0000256" key="6">
    <source>
        <dbReference type="SAM" id="Phobius"/>
    </source>
</evidence>
<dbReference type="EMBL" id="MU006093">
    <property type="protein sequence ID" value="KAF2840510.1"/>
    <property type="molecule type" value="Genomic_DNA"/>
</dbReference>
<dbReference type="OrthoDB" id="5378633at2759"/>
<feature type="domain" description="Rhodopsin" evidence="7">
    <location>
        <begin position="2"/>
        <end position="121"/>
    </location>
</feature>
<protein>
    <recommendedName>
        <fullName evidence="7">Rhodopsin domain-containing protein</fullName>
    </recommendedName>
</protein>